<protein>
    <recommendedName>
        <fullName evidence="2">BZIP domain-containing protein</fullName>
    </recommendedName>
</protein>
<dbReference type="AlphaFoldDB" id="A0A8S1IXP3"/>
<dbReference type="Pfam" id="PF07716">
    <property type="entry name" value="bZIP_2"/>
    <property type="match status" value="1"/>
</dbReference>
<evidence type="ECO:0000256" key="1">
    <source>
        <dbReference type="SAM" id="MobiDB-lite"/>
    </source>
</evidence>
<proteinExistence type="predicted"/>
<feature type="region of interest" description="Disordered" evidence="1">
    <location>
        <begin position="51"/>
        <end position="154"/>
    </location>
</feature>
<dbReference type="CDD" id="cd14688">
    <property type="entry name" value="bZIP_YAP"/>
    <property type="match status" value="1"/>
</dbReference>
<keyword evidence="4" id="KW-1185">Reference proteome</keyword>
<dbReference type="GO" id="GO:0003700">
    <property type="term" value="F:DNA-binding transcription factor activity"/>
    <property type="evidence" value="ECO:0007669"/>
    <property type="project" value="InterPro"/>
</dbReference>
<sequence length="180" mass="19036">MAIAPRRGQSFGQETTKLAPSAADAARSQLVMIAGSGSGQIDLAALRGAWGAQELSHGQAGQLHDRVVTTEPRAASTDTGMHRRLSSPGPDSSEGCSPADPRPRPDRAVRRVARGCDPSDPNGQLAASAGAADQSATDMRRRNNRIAQKTFRERQKRRIEELNDGISALKDKVGPAGGEF</sequence>
<comment type="caution">
    <text evidence="3">The sequence shown here is derived from an EMBL/GenBank/DDBJ whole genome shotgun (WGS) entry which is preliminary data.</text>
</comment>
<organism evidence="3 4">
    <name type="scientific">Ostreobium quekettii</name>
    <dbReference type="NCBI Taxonomy" id="121088"/>
    <lineage>
        <taxon>Eukaryota</taxon>
        <taxon>Viridiplantae</taxon>
        <taxon>Chlorophyta</taxon>
        <taxon>core chlorophytes</taxon>
        <taxon>Ulvophyceae</taxon>
        <taxon>TCBD clade</taxon>
        <taxon>Bryopsidales</taxon>
        <taxon>Ostreobineae</taxon>
        <taxon>Ostreobiaceae</taxon>
        <taxon>Ostreobium</taxon>
    </lineage>
</organism>
<dbReference type="InterPro" id="IPR004827">
    <property type="entry name" value="bZIP"/>
</dbReference>
<evidence type="ECO:0000259" key="2">
    <source>
        <dbReference type="Pfam" id="PF07716"/>
    </source>
</evidence>
<feature type="compositionally biased region" description="Low complexity" evidence="1">
    <location>
        <begin position="123"/>
        <end position="136"/>
    </location>
</feature>
<dbReference type="EMBL" id="CAJHUC010000845">
    <property type="protein sequence ID" value="CAD7698518.1"/>
    <property type="molecule type" value="Genomic_DNA"/>
</dbReference>
<feature type="domain" description="BZIP" evidence="2">
    <location>
        <begin position="139"/>
        <end position="172"/>
    </location>
</feature>
<evidence type="ECO:0000313" key="3">
    <source>
        <dbReference type="EMBL" id="CAD7698518.1"/>
    </source>
</evidence>
<feature type="region of interest" description="Disordered" evidence="1">
    <location>
        <begin position="1"/>
        <end position="24"/>
    </location>
</feature>
<dbReference type="Gene3D" id="1.20.5.170">
    <property type="match status" value="1"/>
</dbReference>
<dbReference type="InterPro" id="IPR046347">
    <property type="entry name" value="bZIP_sf"/>
</dbReference>
<dbReference type="Proteomes" id="UP000708148">
    <property type="component" value="Unassembled WGS sequence"/>
</dbReference>
<dbReference type="SUPFAM" id="SSF57959">
    <property type="entry name" value="Leucine zipper domain"/>
    <property type="match status" value="1"/>
</dbReference>
<gene>
    <name evidence="3" type="ORF">OSTQU699_LOCUS3879</name>
</gene>
<evidence type="ECO:0000313" key="4">
    <source>
        <dbReference type="Proteomes" id="UP000708148"/>
    </source>
</evidence>
<name>A0A8S1IXP3_9CHLO</name>
<reference evidence="3" key="1">
    <citation type="submission" date="2020-12" db="EMBL/GenBank/DDBJ databases">
        <authorList>
            <person name="Iha C."/>
        </authorList>
    </citation>
    <scope>NUCLEOTIDE SEQUENCE</scope>
</reference>
<accession>A0A8S1IXP3</accession>